<evidence type="ECO:0000313" key="3">
    <source>
        <dbReference type="WBParaSite" id="MBELARI_LOCUS15114"/>
    </source>
</evidence>
<proteinExistence type="predicted"/>
<dbReference type="Proteomes" id="UP000887575">
    <property type="component" value="Unassembled WGS sequence"/>
</dbReference>
<dbReference type="WBParaSite" id="MBELARI_LOCUS3468">
    <property type="protein sequence ID" value="MBELARI_LOCUS3468"/>
    <property type="gene ID" value="MBELARI_LOCUS3468"/>
</dbReference>
<keyword evidence="2" id="KW-1185">Reference proteome</keyword>
<protein>
    <submittedName>
        <fullName evidence="3 4">Uncharacterized protein</fullName>
    </submittedName>
</protein>
<evidence type="ECO:0000313" key="2">
    <source>
        <dbReference type="Proteomes" id="UP000887575"/>
    </source>
</evidence>
<feature type="compositionally biased region" description="Low complexity" evidence="1">
    <location>
        <begin position="28"/>
        <end position="37"/>
    </location>
</feature>
<sequence length="236" mass="26276">MKWFSSLLKGVRNRLPSSSKCAKDARNSPDSLPDSSVSVTTSTYVSFPLYLPDEEPFEFYGRSSDSTWSTITLFGEQVPSKPPRRFIDRDGDVYSMHSSRSRELPMGEKYAVEMVEKGKSGVRLIERPFGYDTKVDYGDTKSFTSEIGQHQQKTDSEEAPKSDPTVQSTTTSLIWEIEPEEDVEEYVGKEVHTEGGRLDKAFTQGRSVQMAAAGNGGVDGDDSRVVTLQVGFPMEK</sequence>
<organism evidence="2 3">
    <name type="scientific">Mesorhabditis belari</name>
    <dbReference type="NCBI Taxonomy" id="2138241"/>
    <lineage>
        <taxon>Eukaryota</taxon>
        <taxon>Metazoa</taxon>
        <taxon>Ecdysozoa</taxon>
        <taxon>Nematoda</taxon>
        <taxon>Chromadorea</taxon>
        <taxon>Rhabditida</taxon>
        <taxon>Rhabditina</taxon>
        <taxon>Rhabditomorpha</taxon>
        <taxon>Rhabditoidea</taxon>
        <taxon>Rhabditidae</taxon>
        <taxon>Mesorhabditinae</taxon>
        <taxon>Mesorhabditis</taxon>
    </lineage>
</organism>
<evidence type="ECO:0000313" key="4">
    <source>
        <dbReference type="WBParaSite" id="MBELARI_LOCUS3468"/>
    </source>
</evidence>
<name>A0AAF3EMF6_9BILA</name>
<feature type="region of interest" description="Disordered" evidence="1">
    <location>
        <begin position="145"/>
        <end position="168"/>
    </location>
</feature>
<accession>A0AAF3EMF6</accession>
<feature type="region of interest" description="Disordered" evidence="1">
    <location>
        <begin position="15"/>
        <end position="37"/>
    </location>
</feature>
<dbReference type="WBParaSite" id="MBELARI_LOCUS15114">
    <property type="protein sequence ID" value="MBELARI_LOCUS15114"/>
    <property type="gene ID" value="MBELARI_LOCUS15114"/>
</dbReference>
<dbReference type="AlphaFoldDB" id="A0AAF3EMF6"/>
<evidence type="ECO:0000256" key="1">
    <source>
        <dbReference type="SAM" id="MobiDB-lite"/>
    </source>
</evidence>
<reference evidence="3 4" key="1">
    <citation type="submission" date="2024-02" db="UniProtKB">
        <authorList>
            <consortium name="WormBaseParasite"/>
        </authorList>
    </citation>
    <scope>IDENTIFICATION</scope>
</reference>
<feature type="compositionally biased region" description="Basic and acidic residues" evidence="1">
    <location>
        <begin position="152"/>
        <end position="161"/>
    </location>
</feature>